<keyword evidence="3" id="KW-0648">Protein biosynthesis</keyword>
<evidence type="ECO:0000259" key="7">
    <source>
        <dbReference type="PROSITE" id="PS00745"/>
    </source>
</evidence>
<dbReference type="Pfam" id="PF03462">
    <property type="entry name" value="PCRF"/>
    <property type="match status" value="1"/>
</dbReference>
<evidence type="ECO:0000313" key="8">
    <source>
        <dbReference type="EMBL" id="PRT55692.1"/>
    </source>
</evidence>
<reference evidence="8 9" key="1">
    <citation type="submission" date="2017-04" db="EMBL/GenBank/DDBJ databases">
        <title>Genome sequencing of [Candida] sorbophila.</title>
        <authorList>
            <person name="Ahn J.O."/>
        </authorList>
    </citation>
    <scope>NUCLEOTIDE SEQUENCE [LARGE SCALE GENOMIC DNA]</scope>
    <source>
        <strain evidence="8 9">DS02</strain>
    </source>
</reference>
<keyword evidence="5" id="KW-0175">Coiled coil</keyword>
<dbReference type="Gene3D" id="3.30.160.20">
    <property type="match status" value="1"/>
</dbReference>
<organism evidence="8 9">
    <name type="scientific">Wickerhamiella sorbophila</name>
    <dbReference type="NCBI Taxonomy" id="45607"/>
    <lineage>
        <taxon>Eukaryota</taxon>
        <taxon>Fungi</taxon>
        <taxon>Dikarya</taxon>
        <taxon>Ascomycota</taxon>
        <taxon>Saccharomycotina</taxon>
        <taxon>Dipodascomycetes</taxon>
        <taxon>Dipodascales</taxon>
        <taxon>Trichomonascaceae</taxon>
        <taxon>Wickerhamiella</taxon>
    </lineage>
</organism>
<dbReference type="InterPro" id="IPR005139">
    <property type="entry name" value="PCRF"/>
</dbReference>
<name>A0A2T0FL42_9ASCO</name>
<dbReference type="GO" id="GO:0032543">
    <property type="term" value="P:mitochondrial translation"/>
    <property type="evidence" value="ECO:0007669"/>
    <property type="project" value="UniProtKB-ARBA"/>
</dbReference>
<keyword evidence="9" id="KW-1185">Reference proteome</keyword>
<proteinExistence type="inferred from homology"/>
<feature type="domain" description="Prokaryotic-type class I peptide chain release factors" evidence="7">
    <location>
        <begin position="249"/>
        <end position="265"/>
    </location>
</feature>
<feature type="coiled-coil region" evidence="5">
    <location>
        <begin position="27"/>
        <end position="113"/>
    </location>
</feature>
<evidence type="ECO:0000256" key="4">
    <source>
        <dbReference type="ARBA" id="ARBA00067174"/>
    </source>
</evidence>
<dbReference type="EMBL" id="NDIQ01000022">
    <property type="protein sequence ID" value="PRT55692.1"/>
    <property type="molecule type" value="Genomic_DNA"/>
</dbReference>
<dbReference type="GO" id="GO:0005739">
    <property type="term" value="C:mitochondrion"/>
    <property type="evidence" value="ECO:0007669"/>
    <property type="project" value="UniProtKB-ARBA"/>
</dbReference>
<dbReference type="InterPro" id="IPR050057">
    <property type="entry name" value="Prokaryotic/Mito_RF"/>
</dbReference>
<dbReference type="Gene3D" id="6.10.140.1950">
    <property type="match status" value="1"/>
</dbReference>
<evidence type="ECO:0000256" key="5">
    <source>
        <dbReference type="SAM" id="Coils"/>
    </source>
</evidence>
<sequence>MLKLHLSRSPIKRLFSHTALTRNEYLHPILRQRAEQLEKEYKTLNDAIADSYESETAIRLARLTPIVEKFESLKAAEAELEELTELVSDPSLGADARQELQSAQEQISKLSNGLKLQLVPTNPFVDKQCLVEIRPGIGGSEAGIFAQDLLTMYQNYCLKRGWPNQVVSHVPTPAGGVSEAILHITQPGAYERLQYEGGIHRVQRVPETETKGRVHTSTAAVVVLPDLGESEADAERAFKAGELRIDVMRASGSGGQHVNTTESAVRIVHLPTGLVVTCQDERSQHKNKARALMVLRARLAERERVAKQNEDRAARTAQVSTTERSDKIRTYNYPQNRVTDHRSGYSQHHLSEIMAGTRFDELVDSCNVWAQSEAVKQLTGETN</sequence>
<evidence type="ECO:0000256" key="2">
    <source>
        <dbReference type="ARBA" id="ARBA00022481"/>
    </source>
</evidence>
<dbReference type="Proteomes" id="UP000238350">
    <property type="component" value="Unassembled WGS sequence"/>
</dbReference>
<evidence type="ECO:0000256" key="1">
    <source>
        <dbReference type="ARBA" id="ARBA00010835"/>
    </source>
</evidence>
<accession>A0A2T0FL42</accession>
<dbReference type="InterPro" id="IPR045853">
    <property type="entry name" value="Pep_chain_release_fac_I_sf"/>
</dbReference>
<dbReference type="SUPFAM" id="SSF75620">
    <property type="entry name" value="Release factor"/>
    <property type="match status" value="1"/>
</dbReference>
<evidence type="ECO:0000256" key="3">
    <source>
        <dbReference type="ARBA" id="ARBA00022917"/>
    </source>
</evidence>
<dbReference type="PANTHER" id="PTHR43804">
    <property type="entry name" value="LD18447P"/>
    <property type="match status" value="1"/>
</dbReference>
<dbReference type="AlphaFoldDB" id="A0A2T0FL42"/>
<feature type="region of interest" description="Disordered" evidence="6">
    <location>
        <begin position="306"/>
        <end position="328"/>
    </location>
</feature>
<comment type="caution">
    <text evidence="8">The sequence shown here is derived from an EMBL/GenBank/DDBJ whole genome shotgun (WGS) entry which is preliminary data.</text>
</comment>
<dbReference type="STRING" id="45607.A0A2T0FL42"/>
<comment type="similarity">
    <text evidence="1">Belongs to the prokaryotic/mitochondrial release factor family.</text>
</comment>
<protein>
    <recommendedName>
        <fullName evidence="4">Peptide chain release factor 1, mitochondrial</fullName>
    </recommendedName>
</protein>
<dbReference type="PROSITE" id="PS00745">
    <property type="entry name" value="RF_PROK_I"/>
    <property type="match status" value="1"/>
</dbReference>
<evidence type="ECO:0000313" key="9">
    <source>
        <dbReference type="Proteomes" id="UP000238350"/>
    </source>
</evidence>
<dbReference type="PANTHER" id="PTHR43804:SF7">
    <property type="entry name" value="LD18447P"/>
    <property type="match status" value="1"/>
</dbReference>
<keyword evidence="2" id="KW-0488">Methylation</keyword>
<dbReference type="Gene3D" id="3.30.70.1660">
    <property type="match status" value="1"/>
</dbReference>
<dbReference type="SMART" id="SM00937">
    <property type="entry name" value="PCRF"/>
    <property type="match status" value="1"/>
</dbReference>
<dbReference type="RefSeq" id="XP_024665637.1">
    <property type="nucleotide sequence ID" value="XM_024809869.1"/>
</dbReference>
<dbReference type="InterPro" id="IPR000352">
    <property type="entry name" value="Pep_chain_release_fac_I"/>
</dbReference>
<dbReference type="Pfam" id="PF00472">
    <property type="entry name" value="RF-1"/>
    <property type="match status" value="1"/>
</dbReference>
<evidence type="ECO:0000256" key="6">
    <source>
        <dbReference type="SAM" id="MobiDB-lite"/>
    </source>
</evidence>
<gene>
    <name evidence="8" type="ORF">B9G98_03312</name>
</gene>
<dbReference type="GeneID" id="36517060"/>
<dbReference type="FunFam" id="3.30.160.20:FF:000004">
    <property type="entry name" value="Peptide chain release factor 1"/>
    <property type="match status" value="1"/>
</dbReference>
<dbReference type="GO" id="GO:0003747">
    <property type="term" value="F:translation release factor activity"/>
    <property type="evidence" value="ECO:0007669"/>
    <property type="project" value="InterPro"/>
</dbReference>
<dbReference type="OrthoDB" id="2019491at2759"/>